<evidence type="ECO:0000313" key="2">
    <source>
        <dbReference type="Proteomes" id="UP001055879"/>
    </source>
</evidence>
<accession>A0ACB8Z7H5</accession>
<sequence>METESTSGHRIAVVDSYEQNNSKRRSYAVFEVPSNFFDFFRFVEWISTTSATENTLDERDAAEEKNFSCSQRFTCNTCNSSFESLHDQRFHFKSDFHRFNVNPLILNELIVKLSIARKDTVKGDDFDEWSSTSFVKDYDISSISGSEDEDEARFGDLSDVRKNVSHKCKKLASDF</sequence>
<organism evidence="1 2">
    <name type="scientific">Arctium lappa</name>
    <name type="common">Greater burdock</name>
    <name type="synonym">Lappa major</name>
    <dbReference type="NCBI Taxonomy" id="4217"/>
    <lineage>
        <taxon>Eukaryota</taxon>
        <taxon>Viridiplantae</taxon>
        <taxon>Streptophyta</taxon>
        <taxon>Embryophyta</taxon>
        <taxon>Tracheophyta</taxon>
        <taxon>Spermatophyta</taxon>
        <taxon>Magnoliopsida</taxon>
        <taxon>eudicotyledons</taxon>
        <taxon>Gunneridae</taxon>
        <taxon>Pentapetalae</taxon>
        <taxon>asterids</taxon>
        <taxon>campanulids</taxon>
        <taxon>Asterales</taxon>
        <taxon>Asteraceae</taxon>
        <taxon>Carduoideae</taxon>
        <taxon>Cardueae</taxon>
        <taxon>Arctiinae</taxon>
        <taxon>Arctium</taxon>
    </lineage>
</organism>
<evidence type="ECO:0000313" key="1">
    <source>
        <dbReference type="EMBL" id="KAI3693240.1"/>
    </source>
</evidence>
<dbReference type="EMBL" id="CM042057">
    <property type="protein sequence ID" value="KAI3693240.1"/>
    <property type="molecule type" value="Genomic_DNA"/>
</dbReference>
<reference evidence="1 2" key="2">
    <citation type="journal article" date="2022" name="Mol. Ecol. Resour.">
        <title>The genomes of chicory, endive, great burdock and yacon provide insights into Asteraceae paleo-polyploidization history and plant inulin production.</title>
        <authorList>
            <person name="Fan W."/>
            <person name="Wang S."/>
            <person name="Wang H."/>
            <person name="Wang A."/>
            <person name="Jiang F."/>
            <person name="Liu H."/>
            <person name="Zhao H."/>
            <person name="Xu D."/>
            <person name="Zhang Y."/>
        </authorList>
    </citation>
    <scope>NUCLEOTIDE SEQUENCE [LARGE SCALE GENOMIC DNA]</scope>
    <source>
        <strain evidence="2">cv. Niubang</strain>
    </source>
</reference>
<name>A0ACB8Z7H5_ARCLA</name>
<dbReference type="Proteomes" id="UP001055879">
    <property type="component" value="Linkage Group LG11"/>
</dbReference>
<comment type="caution">
    <text evidence="1">The sequence shown here is derived from an EMBL/GenBank/DDBJ whole genome shotgun (WGS) entry which is preliminary data.</text>
</comment>
<proteinExistence type="predicted"/>
<protein>
    <submittedName>
        <fullName evidence="1">Uncharacterized protein</fullName>
    </submittedName>
</protein>
<keyword evidence="2" id="KW-1185">Reference proteome</keyword>
<reference evidence="2" key="1">
    <citation type="journal article" date="2022" name="Mol. Ecol. Resour.">
        <title>The genomes of chicory, endive, great burdock and yacon provide insights into Asteraceae palaeo-polyploidization history and plant inulin production.</title>
        <authorList>
            <person name="Fan W."/>
            <person name="Wang S."/>
            <person name="Wang H."/>
            <person name="Wang A."/>
            <person name="Jiang F."/>
            <person name="Liu H."/>
            <person name="Zhao H."/>
            <person name="Xu D."/>
            <person name="Zhang Y."/>
        </authorList>
    </citation>
    <scope>NUCLEOTIDE SEQUENCE [LARGE SCALE GENOMIC DNA]</scope>
    <source>
        <strain evidence="2">cv. Niubang</strain>
    </source>
</reference>
<gene>
    <name evidence="1" type="ORF">L6452_33072</name>
</gene>